<dbReference type="AlphaFoldDB" id="A0A346D4E0"/>
<name>A0A346D4E0_9HYME</name>
<dbReference type="GO" id="GO:0007165">
    <property type="term" value="P:signal transduction"/>
    <property type="evidence" value="ECO:0007669"/>
    <property type="project" value="UniProtKB-KW"/>
</dbReference>
<keyword evidence="7 10" id="KW-0472">Membrane</keyword>
<evidence type="ECO:0000256" key="3">
    <source>
        <dbReference type="ARBA" id="ARBA00022606"/>
    </source>
</evidence>
<evidence type="ECO:0000256" key="7">
    <source>
        <dbReference type="ARBA" id="ARBA00023136"/>
    </source>
</evidence>
<keyword evidence="3" id="KW-0716">Sensory transduction</keyword>
<keyword evidence="4 10" id="KW-0812">Transmembrane</keyword>
<sequence>MEVICDTLLLCFLGYYCIRDFSVNDAATIFTYVMLIASISLNLYLYCHIGEVLKEQCQTVGKAAYMIDWYKLPAKTSLDLIMIMNMSAKPRQLTAGGMMEISRISFASIMKTSFAYLNMLRTVA</sequence>
<dbReference type="GO" id="GO:0005886">
    <property type="term" value="C:plasma membrane"/>
    <property type="evidence" value="ECO:0007669"/>
    <property type="project" value="UniProtKB-SubCell"/>
</dbReference>
<dbReference type="EMBL" id="MG859482">
    <property type="protein sequence ID" value="AXM05310.1"/>
    <property type="molecule type" value="mRNA"/>
</dbReference>
<dbReference type="InterPro" id="IPR004117">
    <property type="entry name" value="7tm6_olfct_rcpt"/>
</dbReference>
<evidence type="ECO:0000256" key="1">
    <source>
        <dbReference type="ARBA" id="ARBA00004651"/>
    </source>
</evidence>
<accession>A0A346D4E0</accession>
<dbReference type="GO" id="GO:0004984">
    <property type="term" value="F:olfactory receptor activity"/>
    <property type="evidence" value="ECO:0007669"/>
    <property type="project" value="InterPro"/>
</dbReference>
<feature type="transmembrane region" description="Helical" evidence="10">
    <location>
        <begin position="29"/>
        <end position="47"/>
    </location>
</feature>
<evidence type="ECO:0000256" key="10">
    <source>
        <dbReference type="SAM" id="Phobius"/>
    </source>
</evidence>
<comment type="subcellular location">
    <subcellularLocation>
        <location evidence="1">Cell membrane</location>
        <topology evidence="1">Multi-pass membrane protein</topology>
    </subcellularLocation>
</comment>
<evidence type="ECO:0000256" key="8">
    <source>
        <dbReference type="ARBA" id="ARBA00023170"/>
    </source>
</evidence>
<evidence type="ECO:0000313" key="11">
    <source>
        <dbReference type="EMBL" id="AXM05310.1"/>
    </source>
</evidence>
<keyword evidence="5" id="KW-0552">Olfaction</keyword>
<dbReference type="Pfam" id="PF02949">
    <property type="entry name" value="7tm_6"/>
    <property type="match status" value="1"/>
</dbReference>
<dbReference type="GO" id="GO:0005549">
    <property type="term" value="F:odorant binding"/>
    <property type="evidence" value="ECO:0007669"/>
    <property type="project" value="InterPro"/>
</dbReference>
<evidence type="ECO:0000256" key="4">
    <source>
        <dbReference type="ARBA" id="ARBA00022692"/>
    </source>
</evidence>
<proteinExistence type="evidence at transcript level"/>
<protein>
    <submittedName>
        <fullName evidence="11">Odorant receptor</fullName>
    </submittedName>
</protein>
<evidence type="ECO:0000256" key="2">
    <source>
        <dbReference type="ARBA" id="ARBA00022475"/>
    </source>
</evidence>
<evidence type="ECO:0000256" key="5">
    <source>
        <dbReference type="ARBA" id="ARBA00022725"/>
    </source>
</evidence>
<dbReference type="PANTHER" id="PTHR21137">
    <property type="entry name" value="ODORANT RECEPTOR"/>
    <property type="match status" value="1"/>
</dbReference>
<reference evidence="11" key="2">
    <citation type="submission" date="2018-01" db="EMBL/GenBank/DDBJ databases">
        <authorList>
            <person name="Gaut B.S."/>
            <person name="Morton B.R."/>
            <person name="Clegg M.T."/>
            <person name="Duvall M.R."/>
        </authorList>
    </citation>
    <scope>NUCLEOTIDE SEQUENCE</scope>
    <source>
        <strain evidence="11">CchlOR192</strain>
    </source>
</reference>
<organism evidence="11">
    <name type="scientific">Campoletis chlorideae</name>
    <dbReference type="NCBI Taxonomy" id="219166"/>
    <lineage>
        <taxon>Eukaryota</taxon>
        <taxon>Metazoa</taxon>
        <taxon>Ecdysozoa</taxon>
        <taxon>Arthropoda</taxon>
        <taxon>Hexapoda</taxon>
        <taxon>Insecta</taxon>
        <taxon>Pterygota</taxon>
        <taxon>Neoptera</taxon>
        <taxon>Endopterygota</taxon>
        <taxon>Hymenoptera</taxon>
        <taxon>Apocrita</taxon>
        <taxon>Ichneumonoidea</taxon>
        <taxon>Ichneumonidae</taxon>
        <taxon>Campopleginae</taxon>
        <taxon>Dusona group</taxon>
        <taxon>Campoletis</taxon>
    </lineage>
</organism>
<keyword evidence="8 11" id="KW-0675">Receptor</keyword>
<evidence type="ECO:0000256" key="6">
    <source>
        <dbReference type="ARBA" id="ARBA00022989"/>
    </source>
</evidence>
<evidence type="ECO:0000256" key="9">
    <source>
        <dbReference type="ARBA" id="ARBA00023224"/>
    </source>
</evidence>
<keyword evidence="9" id="KW-0807">Transducer</keyword>
<reference evidence="11" key="1">
    <citation type="journal article" date="2018" name="Insect Mol. Biol.">
        <title>An odorant receptor mediates the attractiveness of cis-jasmone to Campoletis chlorideae, the endoparasitoid of Helicoverpa armigera.</title>
        <authorList>
            <person name="Sun Y.L."/>
            <person name="Dong J.F."/>
            <person name="Ning C."/>
            <person name="Ding P.P."/>
            <person name="Huang L.Q."/>
            <person name="Sun J.G."/>
            <person name="Wang C.Z."/>
        </authorList>
    </citation>
    <scope>NUCLEOTIDE SEQUENCE</scope>
    <source>
        <strain evidence="11">CchlOR192</strain>
    </source>
</reference>
<dbReference type="PANTHER" id="PTHR21137:SF35">
    <property type="entry name" value="ODORANT RECEPTOR 19A-RELATED"/>
    <property type="match status" value="1"/>
</dbReference>
<keyword evidence="6 10" id="KW-1133">Transmembrane helix</keyword>
<keyword evidence="2" id="KW-1003">Cell membrane</keyword>